<gene>
    <name evidence="4" type="ORF">C8J55DRAFT_563965</name>
</gene>
<dbReference type="EMBL" id="JANVFS010000031">
    <property type="protein sequence ID" value="KAJ4470638.1"/>
    <property type="molecule type" value="Genomic_DNA"/>
</dbReference>
<reference evidence="4" key="2">
    <citation type="journal article" date="2023" name="Proc. Natl. Acad. Sci. U.S.A.">
        <title>A global phylogenomic analysis of the shiitake genus Lentinula.</title>
        <authorList>
            <person name="Sierra-Patev S."/>
            <person name="Min B."/>
            <person name="Naranjo-Ortiz M."/>
            <person name="Looney B."/>
            <person name="Konkel Z."/>
            <person name="Slot J.C."/>
            <person name="Sakamoto Y."/>
            <person name="Steenwyk J.L."/>
            <person name="Rokas A."/>
            <person name="Carro J."/>
            <person name="Camarero S."/>
            <person name="Ferreira P."/>
            <person name="Molpeceres G."/>
            <person name="Ruiz-Duenas F.J."/>
            <person name="Serrano A."/>
            <person name="Henrissat B."/>
            <person name="Drula E."/>
            <person name="Hughes K.W."/>
            <person name="Mata J.L."/>
            <person name="Ishikawa N.K."/>
            <person name="Vargas-Isla R."/>
            <person name="Ushijima S."/>
            <person name="Smith C.A."/>
            <person name="Donoghue J."/>
            <person name="Ahrendt S."/>
            <person name="Andreopoulos W."/>
            <person name="He G."/>
            <person name="LaButti K."/>
            <person name="Lipzen A."/>
            <person name="Ng V."/>
            <person name="Riley R."/>
            <person name="Sandor L."/>
            <person name="Barry K."/>
            <person name="Martinez A.T."/>
            <person name="Xiao Y."/>
            <person name="Gibbons J.G."/>
            <person name="Terashima K."/>
            <person name="Grigoriev I.V."/>
            <person name="Hibbett D."/>
        </authorList>
    </citation>
    <scope>NUCLEOTIDE SEQUENCE</scope>
    <source>
        <strain evidence="4">Sp2 HRB7682 ss15</strain>
    </source>
</reference>
<evidence type="ECO:0000256" key="1">
    <source>
        <dbReference type="SAM" id="MobiDB-lite"/>
    </source>
</evidence>
<feature type="transmembrane region" description="Helical" evidence="2">
    <location>
        <begin position="222"/>
        <end position="243"/>
    </location>
</feature>
<name>A0A9W9DIC3_9AGAR</name>
<comment type="caution">
    <text evidence="4">The sequence shown here is derived from an EMBL/GenBank/DDBJ whole genome shotgun (WGS) entry which is preliminary data.</text>
</comment>
<reference evidence="4" key="1">
    <citation type="submission" date="2022-08" db="EMBL/GenBank/DDBJ databases">
        <authorList>
            <consortium name="DOE Joint Genome Institute"/>
            <person name="Min B."/>
            <person name="Riley R."/>
            <person name="Sierra-Patev S."/>
            <person name="Naranjo-Ortiz M."/>
            <person name="Looney B."/>
            <person name="Konkel Z."/>
            <person name="Slot J.C."/>
            <person name="Sakamoto Y."/>
            <person name="Steenwyk J.L."/>
            <person name="Rokas A."/>
            <person name="Carro J."/>
            <person name="Camarero S."/>
            <person name="Ferreira P."/>
            <person name="Molpeceres G."/>
            <person name="Ruiz-Duenas F.J."/>
            <person name="Serrano A."/>
            <person name="Henrissat B."/>
            <person name="Drula E."/>
            <person name="Hughes K.W."/>
            <person name="Mata J.L."/>
            <person name="Ishikawa N.K."/>
            <person name="Vargas-Isla R."/>
            <person name="Ushijima S."/>
            <person name="Smith C.A."/>
            <person name="Ahrendt S."/>
            <person name="Andreopoulos W."/>
            <person name="He G."/>
            <person name="Labutti K."/>
            <person name="Lipzen A."/>
            <person name="Ng V."/>
            <person name="Sandor L."/>
            <person name="Barry K."/>
            <person name="Martinez A.T."/>
            <person name="Xiao Y."/>
            <person name="Gibbons J.G."/>
            <person name="Terashima K."/>
            <person name="Hibbett D.S."/>
            <person name="Grigoriev I.V."/>
        </authorList>
    </citation>
    <scope>NUCLEOTIDE SEQUENCE</scope>
    <source>
        <strain evidence="4">Sp2 HRB7682 ss15</strain>
    </source>
</reference>
<keyword evidence="2" id="KW-1133">Transmembrane helix</keyword>
<evidence type="ECO:0000313" key="4">
    <source>
        <dbReference type="EMBL" id="KAJ4470638.1"/>
    </source>
</evidence>
<feature type="signal peptide" evidence="3">
    <location>
        <begin position="1"/>
        <end position="26"/>
    </location>
</feature>
<protein>
    <submittedName>
        <fullName evidence="4">Uncharacterized protein</fullName>
    </submittedName>
</protein>
<accession>A0A9W9DIC3</accession>
<proteinExistence type="predicted"/>
<organism evidence="4 5">
    <name type="scientific">Lentinula lateritia</name>
    <dbReference type="NCBI Taxonomy" id="40482"/>
    <lineage>
        <taxon>Eukaryota</taxon>
        <taxon>Fungi</taxon>
        <taxon>Dikarya</taxon>
        <taxon>Basidiomycota</taxon>
        <taxon>Agaricomycotina</taxon>
        <taxon>Agaricomycetes</taxon>
        <taxon>Agaricomycetidae</taxon>
        <taxon>Agaricales</taxon>
        <taxon>Marasmiineae</taxon>
        <taxon>Omphalotaceae</taxon>
        <taxon>Lentinula</taxon>
    </lineage>
</organism>
<dbReference type="Proteomes" id="UP001150238">
    <property type="component" value="Unassembled WGS sequence"/>
</dbReference>
<evidence type="ECO:0000256" key="3">
    <source>
        <dbReference type="SAM" id="SignalP"/>
    </source>
</evidence>
<keyword evidence="2" id="KW-0472">Membrane</keyword>
<evidence type="ECO:0000313" key="5">
    <source>
        <dbReference type="Proteomes" id="UP001150238"/>
    </source>
</evidence>
<keyword evidence="2" id="KW-0812">Transmembrane</keyword>
<feature type="chain" id="PRO_5040970798" evidence="3">
    <location>
        <begin position="27"/>
        <end position="244"/>
    </location>
</feature>
<evidence type="ECO:0000256" key="2">
    <source>
        <dbReference type="SAM" id="Phobius"/>
    </source>
</evidence>
<feature type="region of interest" description="Disordered" evidence="1">
    <location>
        <begin position="187"/>
        <end position="212"/>
    </location>
</feature>
<sequence>MILTQVGSNVVMIFLGLALRFGSICALPQQASVSLVEFLPAGESNTVVGTEWAQPIGTASDGSETTFILENVVTASGLVSTSGAIVLTTVTTTAIETVVVSASGWAQSNFPTTTAAGSTQLGGGLDCHFTASASGECVEEEVLDDGSTSTRTLSGDVITHILPISTGTLPSGAGVAASTSGNSQSTITAVSTTSSSGQTTTSTSSSSTSASSNASLSAHKGLGVGLLTVVVSGMILGASSVAIF</sequence>
<dbReference type="AlphaFoldDB" id="A0A9W9DIC3"/>
<keyword evidence="3" id="KW-0732">Signal</keyword>